<organism evidence="8 9">
    <name type="scientific">Georgenia yuyongxinii</name>
    <dbReference type="NCBI Taxonomy" id="2589797"/>
    <lineage>
        <taxon>Bacteria</taxon>
        <taxon>Bacillati</taxon>
        <taxon>Actinomycetota</taxon>
        <taxon>Actinomycetes</taxon>
        <taxon>Micrococcales</taxon>
        <taxon>Bogoriellaceae</taxon>
        <taxon>Georgenia</taxon>
    </lineage>
</organism>
<dbReference type="Proteomes" id="UP000318693">
    <property type="component" value="Unassembled WGS sequence"/>
</dbReference>
<sequence length="473" mass="48739">MVERVSARPSAVARGVLLPLALAQFICSFAGSNMNVMINDMAEDLNTTVQGIQVAITLFLLVMAAFMIPGGKLTDRYGRKRCLNVGLLVYAVGALISAAAPGLGVLIIGNSILEGIGTALLIPPVYILATMLFTGTTSRARAFGAINAAAGIGAATGPLIGGLIATAISWRAAFIFQALVIGLIVLLSRRSLEDPLPADPTRHFDVGGAVLSAVGLILIVTGILAADNNLLLSLGLLVAGVLFLVWFFVSVRAKERAGKEPLLSTKLFRNRTSNLGLVTQNAQWLMLMGTSFVVAAYLQVSRGYNAIETGVIFTAATVGVLLASLAAQRLAQRRAQRTLIVTGFAVTIVGIVLLIALVRVSQSAWALAPGLFVLGLGIGIMLTPSVNVVQSAFPEAQQGEISGLSRSVSNLGSSLGTAIAGTVLVAGLAATPGRNYALALVVLVVVGLVGLVAGARLPANRPAAPEPEPAPAD</sequence>
<keyword evidence="5 6" id="KW-0472">Membrane</keyword>
<dbReference type="PROSITE" id="PS50850">
    <property type="entry name" value="MFS"/>
    <property type="match status" value="1"/>
</dbReference>
<evidence type="ECO:0000256" key="1">
    <source>
        <dbReference type="ARBA" id="ARBA00004651"/>
    </source>
</evidence>
<proteinExistence type="predicted"/>
<dbReference type="InterPro" id="IPR011701">
    <property type="entry name" value="MFS"/>
</dbReference>
<protein>
    <submittedName>
        <fullName evidence="8">MFS transporter</fullName>
    </submittedName>
</protein>
<dbReference type="GO" id="GO:0022857">
    <property type="term" value="F:transmembrane transporter activity"/>
    <property type="evidence" value="ECO:0007669"/>
    <property type="project" value="InterPro"/>
</dbReference>
<dbReference type="PANTHER" id="PTHR42718">
    <property type="entry name" value="MAJOR FACILITATOR SUPERFAMILY MULTIDRUG TRANSPORTER MFSC"/>
    <property type="match status" value="1"/>
</dbReference>
<dbReference type="InterPro" id="IPR036259">
    <property type="entry name" value="MFS_trans_sf"/>
</dbReference>
<evidence type="ECO:0000313" key="9">
    <source>
        <dbReference type="Proteomes" id="UP000318693"/>
    </source>
</evidence>
<dbReference type="CDD" id="cd17321">
    <property type="entry name" value="MFS_MMR_MDR_like"/>
    <property type="match status" value="1"/>
</dbReference>
<feature type="transmembrane region" description="Helical" evidence="6">
    <location>
        <begin position="145"/>
        <end position="168"/>
    </location>
</feature>
<evidence type="ECO:0000256" key="3">
    <source>
        <dbReference type="ARBA" id="ARBA00022692"/>
    </source>
</evidence>
<feature type="transmembrane region" description="Helical" evidence="6">
    <location>
        <begin position="339"/>
        <end position="358"/>
    </location>
</feature>
<gene>
    <name evidence="8" type="ORF">FJ693_12840</name>
</gene>
<dbReference type="GO" id="GO:0005886">
    <property type="term" value="C:plasma membrane"/>
    <property type="evidence" value="ECO:0007669"/>
    <property type="project" value="UniProtKB-SubCell"/>
</dbReference>
<reference evidence="8 9" key="1">
    <citation type="submission" date="2019-07" db="EMBL/GenBank/DDBJ databases">
        <title>Georgenia wutianyii sp. nov. and Georgenia *** sp. nov. isolated from plateau pika (Ochotona curzoniae) in the Qinghai-Tibet plateau of China.</title>
        <authorList>
            <person name="Tian Z."/>
        </authorList>
    </citation>
    <scope>NUCLEOTIDE SEQUENCE [LARGE SCALE GENOMIC DNA]</scope>
    <source>
        <strain evidence="8 9">Z446</strain>
    </source>
</reference>
<evidence type="ECO:0000313" key="8">
    <source>
        <dbReference type="EMBL" id="TRW44649.1"/>
    </source>
</evidence>
<dbReference type="Pfam" id="PF07690">
    <property type="entry name" value="MFS_1"/>
    <property type="match status" value="2"/>
</dbReference>
<keyword evidence="2" id="KW-0813">Transport</keyword>
<feature type="domain" description="Major facilitator superfamily (MFS) profile" evidence="7">
    <location>
        <begin position="16"/>
        <end position="462"/>
    </location>
</feature>
<dbReference type="InterPro" id="IPR020846">
    <property type="entry name" value="MFS_dom"/>
</dbReference>
<evidence type="ECO:0000259" key="7">
    <source>
        <dbReference type="PROSITE" id="PS50850"/>
    </source>
</evidence>
<comment type="subcellular location">
    <subcellularLocation>
        <location evidence="1">Cell membrane</location>
        <topology evidence="1">Multi-pass membrane protein</topology>
    </subcellularLocation>
</comment>
<feature type="transmembrane region" description="Helical" evidence="6">
    <location>
        <begin position="364"/>
        <end position="389"/>
    </location>
</feature>
<dbReference type="Gene3D" id="1.20.1250.20">
    <property type="entry name" value="MFS general substrate transporter like domains"/>
    <property type="match status" value="1"/>
</dbReference>
<comment type="caution">
    <text evidence="8">The sequence shown here is derived from an EMBL/GenBank/DDBJ whole genome shotgun (WGS) entry which is preliminary data.</text>
</comment>
<evidence type="ECO:0000256" key="5">
    <source>
        <dbReference type="ARBA" id="ARBA00023136"/>
    </source>
</evidence>
<feature type="transmembrane region" description="Helical" evidence="6">
    <location>
        <begin position="231"/>
        <end position="253"/>
    </location>
</feature>
<dbReference type="Gene3D" id="1.20.1720.10">
    <property type="entry name" value="Multidrug resistance protein D"/>
    <property type="match status" value="1"/>
</dbReference>
<dbReference type="SUPFAM" id="SSF103473">
    <property type="entry name" value="MFS general substrate transporter"/>
    <property type="match status" value="1"/>
</dbReference>
<feature type="transmembrane region" description="Helical" evidence="6">
    <location>
        <begin position="82"/>
        <end position="109"/>
    </location>
</feature>
<feature type="transmembrane region" description="Helical" evidence="6">
    <location>
        <begin position="410"/>
        <end position="430"/>
    </location>
</feature>
<dbReference type="PANTHER" id="PTHR42718:SF9">
    <property type="entry name" value="MAJOR FACILITATOR SUPERFAMILY MULTIDRUG TRANSPORTER MFSC"/>
    <property type="match status" value="1"/>
</dbReference>
<keyword evidence="9" id="KW-1185">Reference proteome</keyword>
<keyword evidence="3 6" id="KW-0812">Transmembrane</keyword>
<feature type="transmembrane region" description="Helical" evidence="6">
    <location>
        <begin position="274"/>
        <end position="298"/>
    </location>
</feature>
<feature type="transmembrane region" description="Helical" evidence="6">
    <location>
        <begin position="436"/>
        <end position="455"/>
    </location>
</feature>
<accession>A0A552WPW5</accession>
<feature type="transmembrane region" description="Helical" evidence="6">
    <location>
        <begin position="51"/>
        <end position="70"/>
    </location>
</feature>
<feature type="transmembrane region" description="Helical" evidence="6">
    <location>
        <begin position="12"/>
        <end position="31"/>
    </location>
</feature>
<evidence type="ECO:0000256" key="4">
    <source>
        <dbReference type="ARBA" id="ARBA00022989"/>
    </source>
</evidence>
<feature type="transmembrane region" description="Helical" evidence="6">
    <location>
        <begin position="310"/>
        <end position="327"/>
    </location>
</feature>
<feature type="transmembrane region" description="Helical" evidence="6">
    <location>
        <begin position="204"/>
        <end position="225"/>
    </location>
</feature>
<dbReference type="EMBL" id="VJXR01000039">
    <property type="protein sequence ID" value="TRW44649.1"/>
    <property type="molecule type" value="Genomic_DNA"/>
</dbReference>
<keyword evidence="4 6" id="KW-1133">Transmembrane helix</keyword>
<feature type="transmembrane region" description="Helical" evidence="6">
    <location>
        <begin position="174"/>
        <end position="192"/>
    </location>
</feature>
<feature type="transmembrane region" description="Helical" evidence="6">
    <location>
        <begin position="115"/>
        <end position="133"/>
    </location>
</feature>
<dbReference type="AlphaFoldDB" id="A0A552WPW5"/>
<name>A0A552WPW5_9MICO</name>
<dbReference type="PRINTS" id="PR01036">
    <property type="entry name" value="TCRTETB"/>
</dbReference>
<evidence type="ECO:0000256" key="6">
    <source>
        <dbReference type="SAM" id="Phobius"/>
    </source>
</evidence>
<evidence type="ECO:0000256" key="2">
    <source>
        <dbReference type="ARBA" id="ARBA00022448"/>
    </source>
</evidence>